<keyword evidence="4" id="KW-1133">Transmembrane helix</keyword>
<dbReference type="OrthoDB" id="5595608at2759"/>
<evidence type="ECO:0000256" key="2">
    <source>
        <dbReference type="PROSITE-ProRule" id="PRU00192"/>
    </source>
</evidence>
<dbReference type="Gene3D" id="2.30.30.40">
    <property type="entry name" value="SH3 Domains"/>
    <property type="match status" value="1"/>
</dbReference>
<keyword evidence="8" id="KW-1185">Reference proteome</keyword>
<evidence type="ECO:0000313" key="8">
    <source>
        <dbReference type="Proteomes" id="UP000053201"/>
    </source>
</evidence>
<organism evidence="7 8">
    <name type="scientific">Spizellomyces punctatus (strain DAOM BR117)</name>
    <dbReference type="NCBI Taxonomy" id="645134"/>
    <lineage>
        <taxon>Eukaryota</taxon>
        <taxon>Fungi</taxon>
        <taxon>Fungi incertae sedis</taxon>
        <taxon>Chytridiomycota</taxon>
        <taxon>Chytridiomycota incertae sedis</taxon>
        <taxon>Chytridiomycetes</taxon>
        <taxon>Spizellomycetales</taxon>
        <taxon>Spizellomycetaceae</taxon>
        <taxon>Spizellomyces</taxon>
    </lineage>
</organism>
<evidence type="ECO:0000256" key="4">
    <source>
        <dbReference type="SAM" id="Phobius"/>
    </source>
</evidence>
<evidence type="ECO:0000256" key="5">
    <source>
        <dbReference type="SAM" id="SignalP"/>
    </source>
</evidence>
<reference evidence="7 8" key="1">
    <citation type="submission" date="2009-08" db="EMBL/GenBank/DDBJ databases">
        <title>The Genome Sequence of Spizellomyces punctatus strain DAOM BR117.</title>
        <authorList>
            <consortium name="The Broad Institute Genome Sequencing Platform"/>
            <person name="Russ C."/>
            <person name="Cuomo C."/>
            <person name="Shea T."/>
            <person name="Young S.K."/>
            <person name="Zeng Q."/>
            <person name="Koehrsen M."/>
            <person name="Haas B."/>
            <person name="Borodovsky M."/>
            <person name="Guigo R."/>
            <person name="Alvarado L."/>
            <person name="Berlin A."/>
            <person name="Bochicchio J."/>
            <person name="Borenstein D."/>
            <person name="Chapman S."/>
            <person name="Chen Z."/>
            <person name="Engels R."/>
            <person name="Freedman E."/>
            <person name="Gellesch M."/>
            <person name="Goldberg J."/>
            <person name="Griggs A."/>
            <person name="Gujja S."/>
            <person name="Heiman D."/>
            <person name="Hepburn T."/>
            <person name="Howarth C."/>
            <person name="Jen D."/>
            <person name="Larson L."/>
            <person name="Lewis B."/>
            <person name="Mehta T."/>
            <person name="Park D."/>
            <person name="Pearson M."/>
            <person name="Roberts A."/>
            <person name="Saif S."/>
            <person name="Shenoy N."/>
            <person name="Sisk P."/>
            <person name="Stolte C."/>
            <person name="Sykes S."/>
            <person name="Thomson T."/>
            <person name="Walk T."/>
            <person name="White J."/>
            <person name="Yandava C."/>
            <person name="Burger G."/>
            <person name="Gray M.W."/>
            <person name="Holland P.W.H."/>
            <person name="King N."/>
            <person name="Lang F.B.F."/>
            <person name="Roger A.J."/>
            <person name="Ruiz-Trillo I."/>
            <person name="Lander E."/>
            <person name="Nusbaum C."/>
        </authorList>
    </citation>
    <scope>NUCLEOTIDE SEQUENCE [LARGE SCALE GENOMIC DNA]</scope>
    <source>
        <strain evidence="7 8">DAOM BR117</strain>
    </source>
</reference>
<dbReference type="EMBL" id="KQ257466">
    <property type="protein sequence ID" value="KNC96946.1"/>
    <property type="molecule type" value="Genomic_DNA"/>
</dbReference>
<feature type="chain" id="PRO_5005539758" description="SH3 domain-containing protein" evidence="5">
    <location>
        <begin position="23"/>
        <end position="256"/>
    </location>
</feature>
<keyword evidence="4" id="KW-0472">Membrane</keyword>
<dbReference type="AlphaFoldDB" id="A0A0L0H7Q7"/>
<accession>A0A0L0H7Q7</accession>
<dbReference type="VEuPathDB" id="FungiDB:SPPG_09496"/>
<protein>
    <recommendedName>
        <fullName evidence="6">SH3 domain-containing protein</fullName>
    </recommendedName>
</protein>
<evidence type="ECO:0000256" key="3">
    <source>
        <dbReference type="SAM" id="MobiDB-lite"/>
    </source>
</evidence>
<feature type="compositionally biased region" description="Low complexity" evidence="3">
    <location>
        <begin position="85"/>
        <end position="97"/>
    </location>
</feature>
<dbReference type="GeneID" id="27692621"/>
<dbReference type="SMART" id="SM00326">
    <property type="entry name" value="SH3"/>
    <property type="match status" value="1"/>
</dbReference>
<evidence type="ECO:0000259" key="6">
    <source>
        <dbReference type="PROSITE" id="PS50002"/>
    </source>
</evidence>
<dbReference type="SUPFAM" id="SSF50044">
    <property type="entry name" value="SH3-domain"/>
    <property type="match status" value="1"/>
</dbReference>
<feature type="compositionally biased region" description="Polar residues" evidence="3">
    <location>
        <begin position="98"/>
        <end position="112"/>
    </location>
</feature>
<dbReference type="Pfam" id="PF14604">
    <property type="entry name" value="SH3_9"/>
    <property type="match status" value="1"/>
</dbReference>
<dbReference type="PROSITE" id="PS50002">
    <property type="entry name" value="SH3"/>
    <property type="match status" value="1"/>
</dbReference>
<keyword evidence="4" id="KW-0812">Transmembrane</keyword>
<keyword evidence="1 2" id="KW-0728">SH3 domain</keyword>
<dbReference type="InterPro" id="IPR036028">
    <property type="entry name" value="SH3-like_dom_sf"/>
</dbReference>
<evidence type="ECO:0000313" key="7">
    <source>
        <dbReference type="EMBL" id="KNC96946.1"/>
    </source>
</evidence>
<dbReference type="InterPro" id="IPR001452">
    <property type="entry name" value="SH3_domain"/>
</dbReference>
<feature type="region of interest" description="Disordered" evidence="3">
    <location>
        <begin position="79"/>
        <end position="118"/>
    </location>
</feature>
<feature type="transmembrane region" description="Helical" evidence="4">
    <location>
        <begin position="124"/>
        <end position="148"/>
    </location>
</feature>
<dbReference type="Proteomes" id="UP000053201">
    <property type="component" value="Unassembled WGS sequence"/>
</dbReference>
<gene>
    <name evidence="7" type="ORF">SPPG_09496</name>
</gene>
<name>A0A0L0H7Q7_SPIPD</name>
<evidence type="ECO:0000256" key="1">
    <source>
        <dbReference type="ARBA" id="ARBA00022443"/>
    </source>
</evidence>
<feature type="signal peptide" evidence="5">
    <location>
        <begin position="1"/>
        <end position="22"/>
    </location>
</feature>
<dbReference type="RefSeq" id="XP_016604986.1">
    <property type="nucleotide sequence ID" value="XM_016757665.1"/>
</dbReference>
<keyword evidence="5" id="KW-0732">Signal</keyword>
<feature type="domain" description="SH3" evidence="6">
    <location>
        <begin position="192"/>
        <end position="253"/>
    </location>
</feature>
<sequence>MRSLNSLIASVLALVAITQVRAQSVVLGGACDPTVDVFGCQGRNYMSCDPQSKRWILQNLCPTDCLGIPSFAANCGRNSHGIETSPSSPAPTSSSDPNGQPNVVPTNGETPLSNATSSGSSRSAAVIIVPVVAGVAVIAAAGAAFVVIRRRRQKNGYPSKGTEAAHARGHDEMSVKPLFAHGSGAHLNVASVLEKRYTVAHDYEPAADDEVHLRVGDIVRLSLLFNDGWAKGINETTGQHGLLPCACIQEITSATR</sequence>
<proteinExistence type="predicted"/>